<gene>
    <name evidence="1" type="ORF">CCAP1982_LOCUS6028</name>
</gene>
<reference evidence="1" key="1">
    <citation type="submission" date="2020-11" db="EMBL/GenBank/DDBJ databases">
        <authorList>
            <person name="Whitehead M."/>
        </authorList>
    </citation>
    <scope>NUCLEOTIDE SEQUENCE</scope>
    <source>
        <strain evidence="1">EGII</strain>
    </source>
</reference>
<accession>A0A811UHQ1</accession>
<sequence>MSLTENTLILIGNAPCHPENDELKGIDNVFTSKLYSNNTANVIRLTKLNYINRLFEKASDFDSENIIPLSELRLQIANNASNIQLIAKLPQQILEEITTTPAKRKFVTNSFYNFYPIKAKKQPKRLKN</sequence>
<organism evidence="1 2">
    <name type="scientific">Ceratitis capitata</name>
    <name type="common">Mediterranean fruit fly</name>
    <name type="synonym">Tephritis capitata</name>
    <dbReference type="NCBI Taxonomy" id="7213"/>
    <lineage>
        <taxon>Eukaryota</taxon>
        <taxon>Metazoa</taxon>
        <taxon>Ecdysozoa</taxon>
        <taxon>Arthropoda</taxon>
        <taxon>Hexapoda</taxon>
        <taxon>Insecta</taxon>
        <taxon>Pterygota</taxon>
        <taxon>Neoptera</taxon>
        <taxon>Endopterygota</taxon>
        <taxon>Diptera</taxon>
        <taxon>Brachycera</taxon>
        <taxon>Muscomorpha</taxon>
        <taxon>Tephritoidea</taxon>
        <taxon>Tephritidae</taxon>
        <taxon>Ceratitis</taxon>
        <taxon>Ceratitis</taxon>
    </lineage>
</organism>
<keyword evidence="2" id="KW-1185">Reference proteome</keyword>
<protein>
    <submittedName>
        <fullName evidence="1">(Mediterranean fruit fly) hypothetical protein</fullName>
    </submittedName>
</protein>
<dbReference type="Proteomes" id="UP000606786">
    <property type="component" value="Unassembled WGS sequence"/>
</dbReference>
<name>A0A811UHQ1_CERCA</name>
<dbReference type="EMBL" id="CAJHJT010000012">
    <property type="protein sequence ID" value="CAD6997387.1"/>
    <property type="molecule type" value="Genomic_DNA"/>
</dbReference>
<proteinExistence type="predicted"/>
<evidence type="ECO:0000313" key="1">
    <source>
        <dbReference type="EMBL" id="CAD6997387.1"/>
    </source>
</evidence>
<comment type="caution">
    <text evidence="1">The sequence shown here is derived from an EMBL/GenBank/DDBJ whole genome shotgun (WGS) entry which is preliminary data.</text>
</comment>
<evidence type="ECO:0000313" key="2">
    <source>
        <dbReference type="Proteomes" id="UP000606786"/>
    </source>
</evidence>
<dbReference type="AlphaFoldDB" id="A0A811UHQ1"/>